<name>A0A6C0JFQ5_9ZZZZ</name>
<reference evidence="2" key="1">
    <citation type="journal article" date="2020" name="Nature">
        <title>Giant virus diversity and host interactions through global metagenomics.</title>
        <authorList>
            <person name="Schulz F."/>
            <person name="Roux S."/>
            <person name="Paez-Espino D."/>
            <person name="Jungbluth S."/>
            <person name="Walsh D.A."/>
            <person name="Denef V.J."/>
            <person name="McMahon K.D."/>
            <person name="Konstantinidis K.T."/>
            <person name="Eloe-Fadrosh E.A."/>
            <person name="Kyrpides N.C."/>
            <person name="Woyke T."/>
        </authorList>
    </citation>
    <scope>NUCLEOTIDE SEQUENCE</scope>
    <source>
        <strain evidence="2">GVMAG-M-3300025880-76</strain>
    </source>
</reference>
<feature type="transmembrane region" description="Helical" evidence="1">
    <location>
        <begin position="41"/>
        <end position="59"/>
    </location>
</feature>
<protein>
    <submittedName>
        <fullName evidence="2">Uncharacterized protein</fullName>
    </submittedName>
</protein>
<keyword evidence="1" id="KW-0812">Transmembrane</keyword>
<keyword evidence="1" id="KW-0472">Membrane</keyword>
<sequence>MFGYSIVYTKMSLMRMNTTPSLKTLTQIVNKIQKCIRGHPYIVLISILTLIFTVCFIKSSKMVEGNTNPSTLRSIFERNGKKELFDQFTNDLTSYKEEITRSRNTAQNTRAQMYKLTAEYIARVKEDATDDDRRILDTKIDRLLKKYNILVDPNISKEEIQQSLLILDEDDEIDDAIASAETSAIGENTSPTIVDELMEVDEGEVISDQNQDYEDVDEVVDSFQAPSV</sequence>
<dbReference type="AlphaFoldDB" id="A0A6C0JFQ5"/>
<proteinExistence type="predicted"/>
<dbReference type="EMBL" id="MN740360">
    <property type="protein sequence ID" value="QHU02588.1"/>
    <property type="molecule type" value="Genomic_DNA"/>
</dbReference>
<accession>A0A6C0JFQ5</accession>
<organism evidence="2">
    <name type="scientific">viral metagenome</name>
    <dbReference type="NCBI Taxonomy" id="1070528"/>
    <lineage>
        <taxon>unclassified sequences</taxon>
        <taxon>metagenomes</taxon>
        <taxon>organismal metagenomes</taxon>
    </lineage>
</organism>
<keyword evidence="1" id="KW-1133">Transmembrane helix</keyword>
<evidence type="ECO:0000256" key="1">
    <source>
        <dbReference type="SAM" id="Phobius"/>
    </source>
</evidence>
<evidence type="ECO:0000313" key="2">
    <source>
        <dbReference type="EMBL" id="QHU02588.1"/>
    </source>
</evidence>